<reference evidence="1" key="2">
    <citation type="journal article" date="2019" name="Genome Biol. Evol.">
        <title>Day and night: Metabolic profiles and evolutionary relationships of six axenic non-marine cyanobacteria.</title>
        <authorList>
            <person name="Will S.E."/>
            <person name="Henke P."/>
            <person name="Boedeker C."/>
            <person name="Huang S."/>
            <person name="Brinkmann H."/>
            <person name="Rohde M."/>
            <person name="Jarek M."/>
            <person name="Friedl T."/>
            <person name="Seufert S."/>
            <person name="Schumacher M."/>
            <person name="Overmann J."/>
            <person name="Neumann-Schaal M."/>
            <person name="Petersen J."/>
        </authorList>
    </citation>
    <scope>NUCLEOTIDE SEQUENCE [LARGE SCALE GENOMIC DNA]</scope>
    <source>
        <strain evidence="1">PCC 7102</strain>
    </source>
</reference>
<comment type="caution">
    <text evidence="1">The sequence shown here is derived from an EMBL/GenBank/DDBJ whole genome shotgun (WGS) entry which is preliminary data.</text>
</comment>
<dbReference type="AlphaFoldDB" id="A0A3S1BY44"/>
<keyword evidence="2" id="KW-1185">Reference proteome</keyword>
<reference evidence="1" key="1">
    <citation type="submission" date="2018-12" db="EMBL/GenBank/DDBJ databases">
        <authorList>
            <person name="Will S."/>
            <person name="Neumann-Schaal M."/>
            <person name="Henke P."/>
        </authorList>
    </citation>
    <scope>NUCLEOTIDE SEQUENCE</scope>
    <source>
        <strain evidence="1">PCC 7102</strain>
    </source>
</reference>
<evidence type="ECO:0000313" key="1">
    <source>
        <dbReference type="EMBL" id="RUS93295.1"/>
    </source>
</evidence>
<accession>A0A3S1BY44</accession>
<sequence>MMAPISKLGAITNLSSVVETFDFIIYTKCLIKVVARTRFDILAQNILSDILIYTEKTKNPAYRLGLIAVYPHKFNIGSNNNRIILVATTAGFVISEKLKLIFRFRRLSFILRQIFTNQE</sequence>
<dbReference type="Proteomes" id="UP000271624">
    <property type="component" value="Unassembled WGS sequence"/>
</dbReference>
<protein>
    <submittedName>
        <fullName evidence="1">Uncharacterized protein</fullName>
    </submittedName>
</protein>
<name>A0A3S1BY44_9CYAN</name>
<evidence type="ECO:0000313" key="2">
    <source>
        <dbReference type="Proteomes" id="UP000271624"/>
    </source>
</evidence>
<proteinExistence type="predicted"/>
<gene>
    <name evidence="1" type="ORF">DSM106972_096510</name>
</gene>
<dbReference type="EMBL" id="RSCL01000060">
    <property type="protein sequence ID" value="RUS93295.1"/>
    <property type="molecule type" value="Genomic_DNA"/>
</dbReference>
<organism evidence="1 2">
    <name type="scientific">Dulcicalothrix desertica PCC 7102</name>
    <dbReference type="NCBI Taxonomy" id="232991"/>
    <lineage>
        <taxon>Bacteria</taxon>
        <taxon>Bacillati</taxon>
        <taxon>Cyanobacteriota</taxon>
        <taxon>Cyanophyceae</taxon>
        <taxon>Nostocales</taxon>
        <taxon>Calotrichaceae</taxon>
        <taxon>Dulcicalothrix</taxon>
    </lineage>
</organism>